<protein>
    <recommendedName>
        <fullName evidence="3">Transcriptional regulator</fullName>
    </recommendedName>
</protein>
<dbReference type="EMBL" id="BLRW01000013">
    <property type="protein sequence ID" value="GFP22723.1"/>
    <property type="molecule type" value="Genomic_DNA"/>
</dbReference>
<evidence type="ECO:0000313" key="2">
    <source>
        <dbReference type="Proteomes" id="UP000585609"/>
    </source>
</evidence>
<gene>
    <name evidence="1" type="ORF">HKBW3S09_00191</name>
</gene>
<sequence>MGVSGSQLEALKIIEEQGGETSAYAVSRRMNIEPNYARFLCTSLPRADDVGVLPSGKLRITVKGKRALEKK</sequence>
<evidence type="ECO:0000313" key="1">
    <source>
        <dbReference type="EMBL" id="GFP22723.1"/>
    </source>
</evidence>
<accession>A0A6V8NRQ3</accession>
<comment type="caution">
    <text evidence="1">The sequence shown here is derived from an EMBL/GenBank/DDBJ whole genome shotgun (WGS) entry which is preliminary data.</text>
</comment>
<reference evidence="1 2" key="1">
    <citation type="journal article" date="2020" name="Front. Microbiol.">
        <title>Single-cell genomics of novel Actinobacteria with the Wood-Ljungdahl pathway discovered in a serpentinizing system.</title>
        <authorList>
            <person name="Merino N."/>
            <person name="Kawai M."/>
            <person name="Boyd E.S."/>
            <person name="Colman D.R."/>
            <person name="McGlynn S.E."/>
            <person name="Nealson K.H."/>
            <person name="Kurokawa K."/>
            <person name="Hongoh Y."/>
        </authorList>
    </citation>
    <scope>NUCLEOTIDE SEQUENCE [LARGE SCALE GENOMIC DNA]</scope>
    <source>
        <strain evidence="1 2">S09_30</strain>
    </source>
</reference>
<organism evidence="1 2">
    <name type="scientific">Candidatus Hakubella thermalkaliphila</name>
    <dbReference type="NCBI Taxonomy" id="2754717"/>
    <lineage>
        <taxon>Bacteria</taxon>
        <taxon>Bacillati</taxon>
        <taxon>Actinomycetota</taxon>
        <taxon>Actinomycetota incertae sedis</taxon>
        <taxon>Candidatus Hakubellales</taxon>
        <taxon>Candidatus Hakubellaceae</taxon>
        <taxon>Candidatus Hakubella</taxon>
    </lineage>
</organism>
<name>A0A6V8NRQ3_9ACTN</name>
<dbReference type="AlphaFoldDB" id="A0A6V8NRQ3"/>
<dbReference type="Proteomes" id="UP000585609">
    <property type="component" value="Unassembled WGS sequence"/>
</dbReference>
<proteinExistence type="predicted"/>
<evidence type="ECO:0008006" key="3">
    <source>
        <dbReference type="Google" id="ProtNLM"/>
    </source>
</evidence>